<dbReference type="InterPro" id="IPR036388">
    <property type="entry name" value="WH-like_DNA-bd_sf"/>
</dbReference>
<evidence type="ECO:0000313" key="7">
    <source>
        <dbReference type="EMBL" id="AQZ52236.1"/>
    </source>
</evidence>
<dbReference type="PROSITE" id="PS50043">
    <property type="entry name" value="HTH_LUXR_2"/>
    <property type="match status" value="1"/>
</dbReference>
<sequence>MPNLRHEKNNHADPVVYIIDDDISMRESLTDLFRSVKIDAESFESPDMFLAEAELERPGCIVLDVRLPGISGLDFHKQLEQAGSLHPIVFMTGYGDISMSVRAMKAGAQDFLAKPFRDQDILDAVFAALERDATQRREVICQSELASRFEALTPREKEVMEAVVEGLMNKQIAYKLGISEITVKLHRGNVMRKMNVRSVAELVRLNVRAEELRSDLSPSAIMRLA</sequence>
<protein>
    <submittedName>
        <fullName evidence="7">Transcriptional regulatory protein TdiR</fullName>
    </submittedName>
</protein>
<dbReference type="Gene3D" id="3.40.50.2300">
    <property type="match status" value="1"/>
</dbReference>
<evidence type="ECO:0000256" key="4">
    <source>
        <dbReference type="PROSITE-ProRule" id="PRU00169"/>
    </source>
</evidence>
<dbReference type="SMART" id="SM00421">
    <property type="entry name" value="HTH_LUXR"/>
    <property type="match status" value="1"/>
</dbReference>
<dbReference type="Proteomes" id="UP000191135">
    <property type="component" value="Chromosome"/>
</dbReference>
<evidence type="ECO:0000313" key="8">
    <source>
        <dbReference type="Proteomes" id="UP000191135"/>
    </source>
</evidence>
<keyword evidence="3" id="KW-0804">Transcription</keyword>
<dbReference type="Pfam" id="PF00072">
    <property type="entry name" value="Response_reg"/>
    <property type="match status" value="1"/>
</dbReference>
<dbReference type="EMBL" id="CP020330">
    <property type="protein sequence ID" value="AQZ52236.1"/>
    <property type="molecule type" value="Genomic_DNA"/>
</dbReference>
<dbReference type="InterPro" id="IPR011006">
    <property type="entry name" value="CheY-like_superfamily"/>
</dbReference>
<evidence type="ECO:0000259" key="5">
    <source>
        <dbReference type="PROSITE" id="PS50043"/>
    </source>
</evidence>
<feature type="domain" description="Response regulatory" evidence="6">
    <location>
        <begin position="15"/>
        <end position="129"/>
    </location>
</feature>
<keyword evidence="4" id="KW-0597">Phosphoprotein</keyword>
<dbReference type="InterPro" id="IPR001789">
    <property type="entry name" value="Sig_transdc_resp-reg_receiver"/>
</dbReference>
<dbReference type="Pfam" id="PF00196">
    <property type="entry name" value="GerE"/>
    <property type="match status" value="1"/>
</dbReference>
<dbReference type="PRINTS" id="PR00038">
    <property type="entry name" value="HTHLUXR"/>
</dbReference>
<evidence type="ECO:0000256" key="1">
    <source>
        <dbReference type="ARBA" id="ARBA00023015"/>
    </source>
</evidence>
<dbReference type="OrthoDB" id="9782655at2"/>
<keyword evidence="1" id="KW-0805">Transcription regulation</keyword>
<keyword evidence="8" id="KW-1185">Reference proteome</keyword>
<dbReference type="PROSITE" id="PS50110">
    <property type="entry name" value="RESPONSE_REGULATORY"/>
    <property type="match status" value="1"/>
</dbReference>
<organism evidence="7 8">
    <name type="scientific">Martelella mediterranea DSM 17316</name>
    <dbReference type="NCBI Taxonomy" id="1122214"/>
    <lineage>
        <taxon>Bacteria</taxon>
        <taxon>Pseudomonadati</taxon>
        <taxon>Pseudomonadota</taxon>
        <taxon>Alphaproteobacteria</taxon>
        <taxon>Hyphomicrobiales</taxon>
        <taxon>Aurantimonadaceae</taxon>
        <taxon>Martelella</taxon>
    </lineage>
</organism>
<dbReference type="PANTHER" id="PTHR44688:SF16">
    <property type="entry name" value="DNA-BINDING TRANSCRIPTIONAL ACTIVATOR DEVR_DOSR"/>
    <property type="match status" value="1"/>
</dbReference>
<keyword evidence="2" id="KW-0238">DNA-binding</keyword>
<proteinExistence type="predicted"/>
<dbReference type="CDD" id="cd17537">
    <property type="entry name" value="REC_FixJ"/>
    <property type="match status" value="1"/>
</dbReference>
<dbReference type="GO" id="GO:0006355">
    <property type="term" value="P:regulation of DNA-templated transcription"/>
    <property type="evidence" value="ECO:0007669"/>
    <property type="project" value="InterPro"/>
</dbReference>
<dbReference type="KEGG" id="mmed:Mame_02913"/>
<dbReference type="eggNOG" id="COG4566">
    <property type="taxonomic scope" value="Bacteria"/>
</dbReference>
<evidence type="ECO:0000256" key="2">
    <source>
        <dbReference type="ARBA" id="ARBA00023125"/>
    </source>
</evidence>
<reference evidence="7 8" key="1">
    <citation type="submission" date="2017-03" db="EMBL/GenBank/DDBJ databases">
        <title>Foreign affairs: Plasmid Transfer between Roseobacters and Rhizobia.</title>
        <authorList>
            <person name="Bartling P."/>
            <person name="Bunk B."/>
            <person name="Overmann J."/>
            <person name="Brinkmann H."/>
            <person name="Petersen J."/>
        </authorList>
    </citation>
    <scope>NUCLEOTIDE SEQUENCE [LARGE SCALE GENOMIC DNA]</scope>
    <source>
        <strain evidence="7 8">MACL11</strain>
    </source>
</reference>
<evidence type="ECO:0000256" key="3">
    <source>
        <dbReference type="ARBA" id="ARBA00023163"/>
    </source>
</evidence>
<dbReference type="RefSeq" id="WP_018063227.1">
    <property type="nucleotide sequence ID" value="NZ_AQWH01000002.1"/>
</dbReference>
<feature type="modified residue" description="4-aspartylphosphate" evidence="4">
    <location>
        <position position="64"/>
    </location>
</feature>
<dbReference type="SUPFAM" id="SSF52172">
    <property type="entry name" value="CheY-like"/>
    <property type="match status" value="1"/>
</dbReference>
<dbReference type="GO" id="GO:0003677">
    <property type="term" value="F:DNA binding"/>
    <property type="evidence" value="ECO:0007669"/>
    <property type="project" value="UniProtKB-KW"/>
</dbReference>
<dbReference type="GO" id="GO:0000160">
    <property type="term" value="P:phosphorelay signal transduction system"/>
    <property type="evidence" value="ECO:0007669"/>
    <property type="project" value="InterPro"/>
</dbReference>
<dbReference type="SMART" id="SM00448">
    <property type="entry name" value="REC"/>
    <property type="match status" value="1"/>
</dbReference>
<dbReference type="Gene3D" id="1.10.10.10">
    <property type="entry name" value="Winged helix-like DNA-binding domain superfamily/Winged helix DNA-binding domain"/>
    <property type="match status" value="1"/>
</dbReference>
<feature type="domain" description="HTH luxR-type" evidence="5">
    <location>
        <begin position="145"/>
        <end position="210"/>
    </location>
</feature>
<accession>A0A1U9Z3I1</accession>
<dbReference type="PROSITE" id="PS00622">
    <property type="entry name" value="HTH_LUXR_1"/>
    <property type="match status" value="1"/>
</dbReference>
<dbReference type="PANTHER" id="PTHR44688">
    <property type="entry name" value="DNA-BINDING TRANSCRIPTIONAL ACTIVATOR DEVR_DOSR"/>
    <property type="match status" value="1"/>
</dbReference>
<dbReference type="CDD" id="cd06170">
    <property type="entry name" value="LuxR_C_like"/>
    <property type="match status" value="1"/>
</dbReference>
<dbReference type="AlphaFoldDB" id="A0A1U9Z3I1"/>
<dbReference type="STRING" id="1122214.Mame_02913"/>
<evidence type="ECO:0000259" key="6">
    <source>
        <dbReference type="PROSITE" id="PS50110"/>
    </source>
</evidence>
<gene>
    <name evidence="7" type="primary">tdiR_3</name>
    <name evidence="7" type="ORF">Mame_02913</name>
</gene>
<name>A0A1U9Z3I1_9HYPH</name>
<dbReference type="InterPro" id="IPR000792">
    <property type="entry name" value="Tscrpt_reg_LuxR_C"/>
</dbReference>